<organism evidence="1 2">
    <name type="scientific">Oculimacula yallundae</name>
    <dbReference type="NCBI Taxonomy" id="86028"/>
    <lineage>
        <taxon>Eukaryota</taxon>
        <taxon>Fungi</taxon>
        <taxon>Dikarya</taxon>
        <taxon>Ascomycota</taxon>
        <taxon>Pezizomycotina</taxon>
        <taxon>Leotiomycetes</taxon>
        <taxon>Helotiales</taxon>
        <taxon>Ploettnerulaceae</taxon>
        <taxon>Oculimacula</taxon>
    </lineage>
</organism>
<evidence type="ECO:0000313" key="1">
    <source>
        <dbReference type="EMBL" id="KAL2065601.1"/>
    </source>
</evidence>
<reference evidence="1 2" key="1">
    <citation type="journal article" date="2024" name="Commun. Biol.">
        <title>Comparative genomic analysis of thermophilic fungi reveals convergent evolutionary adaptations and gene losses.</title>
        <authorList>
            <person name="Steindorff A.S."/>
            <person name="Aguilar-Pontes M.V."/>
            <person name="Robinson A.J."/>
            <person name="Andreopoulos B."/>
            <person name="LaButti K."/>
            <person name="Kuo A."/>
            <person name="Mondo S."/>
            <person name="Riley R."/>
            <person name="Otillar R."/>
            <person name="Haridas S."/>
            <person name="Lipzen A."/>
            <person name="Grimwood J."/>
            <person name="Schmutz J."/>
            <person name="Clum A."/>
            <person name="Reid I.D."/>
            <person name="Moisan M.C."/>
            <person name="Butler G."/>
            <person name="Nguyen T.T.M."/>
            <person name="Dewar K."/>
            <person name="Conant G."/>
            <person name="Drula E."/>
            <person name="Henrissat B."/>
            <person name="Hansel C."/>
            <person name="Singer S."/>
            <person name="Hutchinson M.I."/>
            <person name="de Vries R.P."/>
            <person name="Natvig D.O."/>
            <person name="Powell A.J."/>
            <person name="Tsang A."/>
            <person name="Grigoriev I.V."/>
        </authorList>
    </citation>
    <scope>NUCLEOTIDE SEQUENCE [LARGE SCALE GENOMIC DNA]</scope>
    <source>
        <strain evidence="1 2">CBS 494.80</strain>
    </source>
</reference>
<protein>
    <submittedName>
        <fullName evidence="1">Uncharacterized protein</fullName>
    </submittedName>
</protein>
<gene>
    <name evidence="1" type="ORF">VTL71DRAFT_3271</name>
</gene>
<accession>A0ABR4C7U8</accession>
<comment type="caution">
    <text evidence="1">The sequence shown here is derived from an EMBL/GenBank/DDBJ whole genome shotgun (WGS) entry which is preliminary data.</text>
</comment>
<dbReference type="Proteomes" id="UP001595075">
    <property type="component" value="Unassembled WGS sequence"/>
</dbReference>
<dbReference type="EMBL" id="JAZHXI010000012">
    <property type="protein sequence ID" value="KAL2065601.1"/>
    <property type="molecule type" value="Genomic_DNA"/>
</dbReference>
<keyword evidence="2" id="KW-1185">Reference proteome</keyword>
<name>A0ABR4C7U8_9HELO</name>
<evidence type="ECO:0000313" key="2">
    <source>
        <dbReference type="Proteomes" id="UP001595075"/>
    </source>
</evidence>
<sequence length="175" mass="19350">MSEHCCKPRQTHKHKPPNTYPRTYLAVAGMKHWIGSNWIDRGRRGVDSKELKREAEERMGGWDGGFGIRCLLSAHSSSTSELCPMQAARVIWAWTFELQSSHVYRKLWGDFLNSTLFYGKHCLAINNGGRDPLATPFRTFEQAVALLPVCSSATSPAAVSVAWAANLVDSGGGVE</sequence>
<proteinExistence type="predicted"/>